<dbReference type="EMBL" id="JASSZA010000012">
    <property type="protein sequence ID" value="KAK2096109.1"/>
    <property type="molecule type" value="Genomic_DNA"/>
</dbReference>
<dbReference type="Proteomes" id="UP001266305">
    <property type="component" value="Unassembled WGS sequence"/>
</dbReference>
<sequence length="65" mass="7026">PPHKSKPMQTVPGETPMLASAWEKMDKVHSLEPSLDVKRTGENSRPKSGLTVRGMMTGPIASSPK</sequence>
<feature type="non-terminal residue" evidence="2">
    <location>
        <position position="1"/>
    </location>
</feature>
<feature type="non-terminal residue" evidence="2">
    <location>
        <position position="65"/>
    </location>
</feature>
<comment type="caution">
    <text evidence="2">The sequence shown here is derived from an EMBL/GenBank/DDBJ whole genome shotgun (WGS) entry which is preliminary data.</text>
</comment>
<gene>
    <name evidence="2" type="primary">MINDY4_2</name>
    <name evidence="2" type="ORF">P7K49_025143</name>
</gene>
<reference evidence="2 3" key="1">
    <citation type="submission" date="2023-05" db="EMBL/GenBank/DDBJ databases">
        <title>B98-5 Cell Line De Novo Hybrid Assembly: An Optical Mapping Approach.</title>
        <authorList>
            <person name="Kananen K."/>
            <person name="Auerbach J.A."/>
            <person name="Kautto E."/>
            <person name="Blachly J.S."/>
        </authorList>
    </citation>
    <scope>NUCLEOTIDE SEQUENCE [LARGE SCALE GENOMIC DNA]</scope>
    <source>
        <strain evidence="2">B95-8</strain>
        <tissue evidence="2">Cell line</tissue>
    </source>
</reference>
<feature type="compositionally biased region" description="Basic and acidic residues" evidence="1">
    <location>
        <begin position="33"/>
        <end position="45"/>
    </location>
</feature>
<proteinExistence type="predicted"/>
<evidence type="ECO:0000256" key="1">
    <source>
        <dbReference type="SAM" id="MobiDB-lite"/>
    </source>
</evidence>
<dbReference type="GO" id="GO:0016787">
    <property type="term" value="F:hydrolase activity"/>
    <property type="evidence" value="ECO:0007669"/>
    <property type="project" value="UniProtKB-KW"/>
</dbReference>
<evidence type="ECO:0000313" key="2">
    <source>
        <dbReference type="EMBL" id="KAK2096109.1"/>
    </source>
</evidence>
<feature type="region of interest" description="Disordered" evidence="1">
    <location>
        <begin position="33"/>
        <end position="65"/>
    </location>
</feature>
<evidence type="ECO:0000313" key="3">
    <source>
        <dbReference type="Proteomes" id="UP001266305"/>
    </source>
</evidence>
<name>A0ABQ9UG88_SAGOE</name>
<accession>A0ABQ9UG88</accession>
<keyword evidence="2" id="KW-0378">Hydrolase</keyword>
<keyword evidence="3" id="KW-1185">Reference proteome</keyword>
<protein>
    <submittedName>
        <fullName evidence="2">Ubiquitin carboxyl-terminal hydrolase MINDY-4</fullName>
    </submittedName>
</protein>
<organism evidence="2 3">
    <name type="scientific">Saguinus oedipus</name>
    <name type="common">Cotton-top tamarin</name>
    <name type="synonym">Oedipomidas oedipus</name>
    <dbReference type="NCBI Taxonomy" id="9490"/>
    <lineage>
        <taxon>Eukaryota</taxon>
        <taxon>Metazoa</taxon>
        <taxon>Chordata</taxon>
        <taxon>Craniata</taxon>
        <taxon>Vertebrata</taxon>
        <taxon>Euteleostomi</taxon>
        <taxon>Mammalia</taxon>
        <taxon>Eutheria</taxon>
        <taxon>Euarchontoglires</taxon>
        <taxon>Primates</taxon>
        <taxon>Haplorrhini</taxon>
        <taxon>Platyrrhini</taxon>
        <taxon>Cebidae</taxon>
        <taxon>Callitrichinae</taxon>
        <taxon>Saguinus</taxon>
    </lineage>
</organism>